<dbReference type="GO" id="GO:0003676">
    <property type="term" value="F:nucleic acid binding"/>
    <property type="evidence" value="ECO:0007669"/>
    <property type="project" value="InterPro"/>
</dbReference>
<evidence type="ECO:0000313" key="2">
    <source>
        <dbReference type="EMBL" id="RDY01473.1"/>
    </source>
</evidence>
<proteinExistence type="predicted"/>
<dbReference type="PROSITE" id="PS50994">
    <property type="entry name" value="INTEGRASE"/>
    <property type="match status" value="1"/>
</dbReference>
<dbReference type="Gene3D" id="3.30.420.10">
    <property type="entry name" value="Ribonuclease H-like superfamily/Ribonuclease H"/>
    <property type="match status" value="1"/>
</dbReference>
<gene>
    <name evidence="2" type="primary">POL</name>
    <name evidence="2" type="ORF">CR513_15194</name>
</gene>
<dbReference type="AlphaFoldDB" id="A0A371HFB5"/>
<accession>A0A371HFB5</accession>
<dbReference type="Gene3D" id="1.10.340.70">
    <property type="match status" value="1"/>
</dbReference>
<dbReference type="GO" id="GO:0015074">
    <property type="term" value="P:DNA integration"/>
    <property type="evidence" value="ECO:0007669"/>
    <property type="project" value="InterPro"/>
</dbReference>
<dbReference type="PANTHER" id="PTHR48475">
    <property type="entry name" value="RIBONUCLEASE H"/>
    <property type="match status" value="1"/>
</dbReference>
<name>A0A371HFB5_MUCPR</name>
<dbReference type="InterPro" id="IPR041588">
    <property type="entry name" value="Integrase_H2C2"/>
</dbReference>
<feature type="non-terminal residue" evidence="2">
    <location>
        <position position="1"/>
    </location>
</feature>
<dbReference type="InterPro" id="IPR001584">
    <property type="entry name" value="Integrase_cat-core"/>
</dbReference>
<dbReference type="OrthoDB" id="2016337at2759"/>
<dbReference type="PANTHER" id="PTHR48475:SF1">
    <property type="entry name" value="RNASE H TYPE-1 DOMAIN-CONTAINING PROTEIN"/>
    <property type="match status" value="1"/>
</dbReference>
<evidence type="ECO:0000313" key="3">
    <source>
        <dbReference type="Proteomes" id="UP000257109"/>
    </source>
</evidence>
<dbReference type="Pfam" id="PF17921">
    <property type="entry name" value="Integrase_H2C2"/>
    <property type="match status" value="1"/>
</dbReference>
<protein>
    <submittedName>
        <fullName evidence="2">Retrovirus-related Pol polyprotein</fullName>
    </submittedName>
</protein>
<dbReference type="Proteomes" id="UP000257109">
    <property type="component" value="Unassembled WGS sequence"/>
</dbReference>
<sequence length="309" mass="35866">MDTQEAKELMEEVHEGTFDIHANGHSLAWKILRVGYYWTKMDANCCSHVKRCLKCQIYANSIHVSPSTLHNLMAPWPFPMWGLDMIGPNEPKASNGHRFILVAVYYFTKWVEVTSYASVTRNVMVKFIKRDIICRYGLLAYIITDNDPNLNNKMMIELCEHFKIRHHNFMPYRPKMNGVVEATYKNIKKIVQKMVVTYKDWHEMLPYTLHGYRTSIWTYRGATPYSLVYGMKVVLLVDVKIPSLRVLVEVELEDLDWVNSLMSWAALPKENQKGIRQKGTSLHIPVGRPSAQENLVDLQRSKGKIDSEL</sequence>
<feature type="domain" description="Integrase catalytic" evidence="1">
    <location>
        <begin position="73"/>
        <end position="232"/>
    </location>
</feature>
<dbReference type="InterPro" id="IPR036397">
    <property type="entry name" value="RNaseH_sf"/>
</dbReference>
<organism evidence="2 3">
    <name type="scientific">Mucuna pruriens</name>
    <name type="common">Velvet bean</name>
    <name type="synonym">Dolichos pruriens</name>
    <dbReference type="NCBI Taxonomy" id="157652"/>
    <lineage>
        <taxon>Eukaryota</taxon>
        <taxon>Viridiplantae</taxon>
        <taxon>Streptophyta</taxon>
        <taxon>Embryophyta</taxon>
        <taxon>Tracheophyta</taxon>
        <taxon>Spermatophyta</taxon>
        <taxon>Magnoliopsida</taxon>
        <taxon>eudicotyledons</taxon>
        <taxon>Gunneridae</taxon>
        <taxon>Pentapetalae</taxon>
        <taxon>rosids</taxon>
        <taxon>fabids</taxon>
        <taxon>Fabales</taxon>
        <taxon>Fabaceae</taxon>
        <taxon>Papilionoideae</taxon>
        <taxon>50 kb inversion clade</taxon>
        <taxon>NPAAA clade</taxon>
        <taxon>indigoferoid/millettioid clade</taxon>
        <taxon>Phaseoleae</taxon>
        <taxon>Mucuna</taxon>
    </lineage>
</organism>
<comment type="caution">
    <text evidence="2">The sequence shown here is derived from an EMBL/GenBank/DDBJ whole genome shotgun (WGS) entry which is preliminary data.</text>
</comment>
<reference evidence="2" key="1">
    <citation type="submission" date="2018-05" db="EMBL/GenBank/DDBJ databases">
        <title>Draft genome of Mucuna pruriens seed.</title>
        <authorList>
            <person name="Nnadi N.E."/>
            <person name="Vos R."/>
            <person name="Hasami M.H."/>
            <person name="Devisetty U.K."/>
            <person name="Aguiy J.C."/>
        </authorList>
    </citation>
    <scope>NUCLEOTIDE SEQUENCE [LARGE SCALE GENOMIC DNA]</scope>
    <source>
        <strain evidence="2">JCA_2017</strain>
    </source>
</reference>
<dbReference type="InterPro" id="IPR012337">
    <property type="entry name" value="RNaseH-like_sf"/>
</dbReference>
<evidence type="ECO:0000259" key="1">
    <source>
        <dbReference type="PROSITE" id="PS50994"/>
    </source>
</evidence>
<dbReference type="SUPFAM" id="SSF53098">
    <property type="entry name" value="Ribonuclease H-like"/>
    <property type="match status" value="1"/>
</dbReference>
<keyword evidence="3" id="KW-1185">Reference proteome</keyword>
<dbReference type="EMBL" id="QJKJ01002760">
    <property type="protein sequence ID" value="RDY01473.1"/>
    <property type="molecule type" value="Genomic_DNA"/>
</dbReference>